<evidence type="ECO:0000256" key="2">
    <source>
        <dbReference type="ARBA" id="ARBA00004286"/>
    </source>
</evidence>
<comment type="subcellular location">
    <subcellularLocation>
        <location evidence="2">Chromosome</location>
    </subcellularLocation>
    <subcellularLocation>
        <location evidence="1 7">Nucleus</location>
    </subcellularLocation>
</comment>
<accession>A0A109V0B5</accession>
<dbReference type="Pfam" id="PF00538">
    <property type="entry name" value="Linker_histone"/>
    <property type="match status" value="1"/>
</dbReference>
<evidence type="ECO:0000259" key="9">
    <source>
        <dbReference type="PROSITE" id="PS51504"/>
    </source>
</evidence>
<feature type="domain" description="H15" evidence="9">
    <location>
        <begin position="27"/>
        <end position="98"/>
    </location>
</feature>
<dbReference type="EMBL" id="CP014248">
    <property type="protein sequence ID" value="AMD22723.1"/>
    <property type="molecule type" value="Genomic_DNA"/>
</dbReference>
<evidence type="ECO:0000256" key="5">
    <source>
        <dbReference type="ARBA" id="ARBA00023125"/>
    </source>
</evidence>
<dbReference type="InterPro" id="IPR036388">
    <property type="entry name" value="WH-like_DNA-bd_sf"/>
</dbReference>
<dbReference type="GeneID" id="28726085"/>
<dbReference type="Gene3D" id="1.10.10.10">
    <property type="entry name" value="Winged helix-like DNA-binding domain superfamily/Winged helix DNA-binding domain"/>
    <property type="match status" value="1"/>
</dbReference>
<dbReference type="InterPro" id="IPR005819">
    <property type="entry name" value="H1/H5"/>
</dbReference>
<evidence type="ECO:0000256" key="4">
    <source>
        <dbReference type="ARBA" id="ARBA00022454"/>
    </source>
</evidence>
<evidence type="ECO:0000313" key="11">
    <source>
        <dbReference type="Proteomes" id="UP000243052"/>
    </source>
</evidence>
<dbReference type="PRINTS" id="PR00624">
    <property type="entry name" value="HISTONEH5"/>
</dbReference>
<dbReference type="GO" id="GO:0003690">
    <property type="term" value="F:double-stranded DNA binding"/>
    <property type="evidence" value="ECO:0007669"/>
    <property type="project" value="TreeGrafter"/>
</dbReference>
<evidence type="ECO:0000256" key="8">
    <source>
        <dbReference type="SAM" id="MobiDB-lite"/>
    </source>
</evidence>
<evidence type="ECO:0000256" key="7">
    <source>
        <dbReference type="RuleBase" id="RU003894"/>
    </source>
</evidence>
<dbReference type="OrthoDB" id="1110759at2759"/>
<dbReference type="GO" id="GO:0030527">
    <property type="term" value="F:structural constituent of chromatin"/>
    <property type="evidence" value="ECO:0007669"/>
    <property type="project" value="InterPro"/>
</dbReference>
<dbReference type="GO" id="GO:0005634">
    <property type="term" value="C:nucleus"/>
    <property type="evidence" value="ECO:0007669"/>
    <property type="project" value="UniProtKB-SubCell"/>
</dbReference>
<protein>
    <recommendedName>
        <fullName evidence="3">Histone H1</fullName>
    </recommendedName>
</protein>
<dbReference type="RefSeq" id="XP_017989719.1">
    <property type="nucleotide sequence ID" value="XM_018134009.1"/>
</dbReference>
<organism evidence="10 11">
    <name type="scientific">Eremothecium sinecaudum</name>
    <dbReference type="NCBI Taxonomy" id="45286"/>
    <lineage>
        <taxon>Eukaryota</taxon>
        <taxon>Fungi</taxon>
        <taxon>Dikarya</taxon>
        <taxon>Ascomycota</taxon>
        <taxon>Saccharomycotina</taxon>
        <taxon>Saccharomycetes</taxon>
        <taxon>Saccharomycetales</taxon>
        <taxon>Saccharomycetaceae</taxon>
        <taxon>Eremothecium</taxon>
    </lineage>
</organism>
<dbReference type="InterPro" id="IPR036390">
    <property type="entry name" value="WH_DNA-bd_sf"/>
</dbReference>
<dbReference type="PROSITE" id="PS51504">
    <property type="entry name" value="H15"/>
    <property type="match status" value="1"/>
</dbReference>
<feature type="region of interest" description="Disordered" evidence="8">
    <location>
        <begin position="1"/>
        <end position="26"/>
    </location>
</feature>
<keyword evidence="6 7" id="KW-0539">Nucleus</keyword>
<evidence type="ECO:0000256" key="1">
    <source>
        <dbReference type="ARBA" id="ARBA00004123"/>
    </source>
</evidence>
<evidence type="ECO:0000256" key="6">
    <source>
        <dbReference type="ARBA" id="ARBA00023242"/>
    </source>
</evidence>
<dbReference type="PANTHER" id="PTHR11467:SF36">
    <property type="entry name" value="HISTONE 24-RELATED"/>
    <property type="match status" value="1"/>
</dbReference>
<keyword evidence="11" id="KW-1185">Reference proteome</keyword>
<keyword evidence="4 7" id="KW-0158">Chromosome</keyword>
<sequence length="190" mass="20212">MPPKKGRTSASTQGTKKSIRKKATGSPLPKYKDLIVEAVLSLGERGGSSRQAIKKYIKDKYPVGTNFDGQFNLAVKRGLDAGELSQPKGPAGSIKLLKRASESVRKPISEKKVTKKKVATVKKISGKKVATVKKMSGKKVATSKAVAKKPAATKKAVTKKTTVISKKAAAGKRGSLIKTRRAAKRAVKST</sequence>
<dbReference type="GO" id="GO:0030261">
    <property type="term" value="P:chromosome condensation"/>
    <property type="evidence" value="ECO:0007669"/>
    <property type="project" value="TreeGrafter"/>
</dbReference>
<evidence type="ECO:0000256" key="3">
    <source>
        <dbReference type="ARBA" id="ARBA00020833"/>
    </source>
</evidence>
<dbReference type="Proteomes" id="UP000243052">
    <property type="component" value="Chromosome viii"/>
</dbReference>
<dbReference type="GO" id="GO:0000786">
    <property type="term" value="C:nucleosome"/>
    <property type="evidence" value="ECO:0007669"/>
    <property type="project" value="InterPro"/>
</dbReference>
<dbReference type="GO" id="GO:0045910">
    <property type="term" value="P:negative regulation of DNA recombination"/>
    <property type="evidence" value="ECO:0007669"/>
    <property type="project" value="TreeGrafter"/>
</dbReference>
<dbReference type="STRING" id="45286.A0A109V0B5"/>
<gene>
    <name evidence="10" type="ORF">AW171_hschr84775</name>
</gene>
<dbReference type="AlphaFoldDB" id="A0A109V0B5"/>
<dbReference type="SMART" id="SM00526">
    <property type="entry name" value="H15"/>
    <property type="match status" value="1"/>
</dbReference>
<dbReference type="InterPro" id="IPR005818">
    <property type="entry name" value="Histone_H1/H5_H15"/>
</dbReference>
<keyword evidence="5 7" id="KW-0238">DNA-binding</keyword>
<name>A0A109V0B5_9SACH</name>
<dbReference type="GO" id="GO:0006334">
    <property type="term" value="P:nucleosome assembly"/>
    <property type="evidence" value="ECO:0007669"/>
    <property type="project" value="InterPro"/>
</dbReference>
<proteinExistence type="inferred from homology"/>
<dbReference type="CDD" id="cd00073">
    <property type="entry name" value="H15"/>
    <property type="match status" value="1"/>
</dbReference>
<dbReference type="GO" id="GO:0031492">
    <property type="term" value="F:nucleosomal DNA binding"/>
    <property type="evidence" value="ECO:0007669"/>
    <property type="project" value="TreeGrafter"/>
</dbReference>
<dbReference type="SUPFAM" id="SSF46785">
    <property type="entry name" value="Winged helix' DNA-binding domain"/>
    <property type="match status" value="1"/>
</dbReference>
<reference evidence="10 11" key="1">
    <citation type="submission" date="2016-01" db="EMBL/GenBank/DDBJ databases">
        <title>Genome sequence of the yeast Holleya sinecauda.</title>
        <authorList>
            <person name="Dietrich F.S."/>
        </authorList>
    </citation>
    <scope>NUCLEOTIDE SEQUENCE [LARGE SCALE GENOMIC DNA]</scope>
    <source>
        <strain evidence="10 11">ATCC 58844</strain>
    </source>
</reference>
<comment type="similarity">
    <text evidence="7">Belongs to the histone H1/H5 family.</text>
</comment>
<evidence type="ECO:0000313" key="10">
    <source>
        <dbReference type="EMBL" id="AMD22723.1"/>
    </source>
</evidence>
<dbReference type="PANTHER" id="PTHR11467">
    <property type="entry name" value="HISTONE H1"/>
    <property type="match status" value="1"/>
</dbReference>